<evidence type="ECO:0000259" key="7">
    <source>
        <dbReference type="PROSITE" id="PS50237"/>
    </source>
</evidence>
<evidence type="ECO:0000313" key="8">
    <source>
        <dbReference type="EMBL" id="KAG5673580.1"/>
    </source>
</evidence>
<gene>
    <name evidence="8" type="ORF">PVAND_003616</name>
</gene>
<dbReference type="EMBL" id="JADBJN010000003">
    <property type="protein sequence ID" value="KAG5673580.1"/>
    <property type="molecule type" value="Genomic_DNA"/>
</dbReference>
<dbReference type="GO" id="GO:0006511">
    <property type="term" value="P:ubiquitin-dependent protein catabolic process"/>
    <property type="evidence" value="ECO:0007669"/>
    <property type="project" value="TreeGrafter"/>
</dbReference>
<keyword evidence="5 6" id="KW-0833">Ubl conjugation pathway</keyword>
<evidence type="ECO:0000313" key="9">
    <source>
        <dbReference type="Proteomes" id="UP001107558"/>
    </source>
</evidence>
<dbReference type="PANTHER" id="PTHR11254">
    <property type="entry name" value="HECT DOMAIN UBIQUITIN-PROTEIN LIGASE"/>
    <property type="match status" value="1"/>
</dbReference>
<dbReference type="AlphaFoldDB" id="A0A9J6BUL3"/>
<dbReference type="InterPro" id="IPR035983">
    <property type="entry name" value="Hect_E3_ubiquitin_ligase"/>
</dbReference>
<evidence type="ECO:0000256" key="3">
    <source>
        <dbReference type="ARBA" id="ARBA00012485"/>
    </source>
</evidence>
<comment type="caution">
    <text evidence="6">Lacks conserved residue(s) required for the propagation of feature annotation.</text>
</comment>
<dbReference type="GO" id="GO:0061630">
    <property type="term" value="F:ubiquitin protein ligase activity"/>
    <property type="evidence" value="ECO:0007669"/>
    <property type="project" value="UniProtKB-EC"/>
</dbReference>
<dbReference type="PROSITE" id="PS50237">
    <property type="entry name" value="HECT"/>
    <property type="match status" value="1"/>
</dbReference>
<dbReference type="PANTHER" id="PTHR11254:SF67">
    <property type="entry name" value="E3 UBIQUITIN-PROTEIN LIGASE HUWE1"/>
    <property type="match status" value="1"/>
</dbReference>
<evidence type="ECO:0000256" key="5">
    <source>
        <dbReference type="ARBA" id="ARBA00022786"/>
    </source>
</evidence>
<evidence type="ECO:0000256" key="1">
    <source>
        <dbReference type="ARBA" id="ARBA00000885"/>
    </source>
</evidence>
<sequence length="237" mass="27370">MEESLLYCVEEGQDAGGLLREWYMIIFCEIFNPMYALFIVSPGDRVTYMINPSSHCNPNHLCYFKFVGRVIDEISDWINSTNSSKPKIILVSQPAPIIAEKSAEFKIAKASRNSNEMERIKRLATESHFLLSAHAYLMLFLPKFKSIYIMDPNFDDYEGLQTGKRLRNVIRCFYKRAEEIIYHLNAQKWQVYYGGGGNTEEGICITVSSWYLRHLVNIDLATPECLLNAFIFTKVTM</sequence>
<dbReference type="GO" id="GO:0009966">
    <property type="term" value="P:regulation of signal transduction"/>
    <property type="evidence" value="ECO:0007669"/>
    <property type="project" value="UniProtKB-ARBA"/>
</dbReference>
<dbReference type="OrthoDB" id="6516056at2759"/>
<evidence type="ECO:0000256" key="2">
    <source>
        <dbReference type="ARBA" id="ARBA00004906"/>
    </source>
</evidence>
<keyword evidence="9" id="KW-1185">Reference proteome</keyword>
<comment type="catalytic activity">
    <reaction evidence="1">
        <text>S-ubiquitinyl-[E2 ubiquitin-conjugating enzyme]-L-cysteine + [acceptor protein]-L-lysine = [E2 ubiquitin-conjugating enzyme]-L-cysteine + N(6)-ubiquitinyl-[acceptor protein]-L-lysine.</text>
        <dbReference type="EC" id="2.3.2.26"/>
    </reaction>
</comment>
<evidence type="ECO:0000256" key="6">
    <source>
        <dbReference type="PROSITE-ProRule" id="PRU00104"/>
    </source>
</evidence>
<dbReference type="Gene3D" id="3.90.1750.10">
    <property type="entry name" value="Hect, E3 ligase catalytic domains"/>
    <property type="match status" value="1"/>
</dbReference>
<feature type="domain" description="HECT" evidence="7">
    <location>
        <begin position="1"/>
        <end position="71"/>
    </location>
</feature>
<comment type="caution">
    <text evidence="8">The sequence shown here is derived from an EMBL/GenBank/DDBJ whole genome shotgun (WGS) entry which is preliminary data.</text>
</comment>
<keyword evidence="4" id="KW-0808">Transferase</keyword>
<proteinExistence type="predicted"/>
<name>A0A9J6BUL3_POLVA</name>
<accession>A0A9J6BUL3</accession>
<dbReference type="GO" id="GO:0005634">
    <property type="term" value="C:nucleus"/>
    <property type="evidence" value="ECO:0007669"/>
    <property type="project" value="TreeGrafter"/>
</dbReference>
<organism evidence="8 9">
    <name type="scientific">Polypedilum vanderplanki</name>
    <name type="common">Sleeping chironomid midge</name>
    <dbReference type="NCBI Taxonomy" id="319348"/>
    <lineage>
        <taxon>Eukaryota</taxon>
        <taxon>Metazoa</taxon>
        <taxon>Ecdysozoa</taxon>
        <taxon>Arthropoda</taxon>
        <taxon>Hexapoda</taxon>
        <taxon>Insecta</taxon>
        <taxon>Pterygota</taxon>
        <taxon>Neoptera</taxon>
        <taxon>Endopterygota</taxon>
        <taxon>Diptera</taxon>
        <taxon>Nematocera</taxon>
        <taxon>Chironomoidea</taxon>
        <taxon>Chironomidae</taxon>
        <taxon>Chironominae</taxon>
        <taxon>Polypedilum</taxon>
        <taxon>Polypedilum</taxon>
    </lineage>
</organism>
<dbReference type="InterPro" id="IPR000569">
    <property type="entry name" value="HECT_dom"/>
</dbReference>
<dbReference type="EC" id="2.3.2.26" evidence="3"/>
<dbReference type="SUPFAM" id="SSF56204">
    <property type="entry name" value="Hect, E3 ligase catalytic domain"/>
    <property type="match status" value="1"/>
</dbReference>
<comment type="pathway">
    <text evidence="2">Protein modification; protein ubiquitination.</text>
</comment>
<dbReference type="InterPro" id="IPR050409">
    <property type="entry name" value="E3_ubiq-protein_ligase"/>
</dbReference>
<reference evidence="8" key="1">
    <citation type="submission" date="2021-03" db="EMBL/GenBank/DDBJ databases">
        <title>Chromosome level genome of the anhydrobiotic midge Polypedilum vanderplanki.</title>
        <authorList>
            <person name="Yoshida Y."/>
            <person name="Kikawada T."/>
            <person name="Gusev O."/>
        </authorList>
    </citation>
    <scope>NUCLEOTIDE SEQUENCE</scope>
    <source>
        <strain evidence="8">NIAS01</strain>
        <tissue evidence="8">Whole body or cell culture</tissue>
    </source>
</reference>
<evidence type="ECO:0000256" key="4">
    <source>
        <dbReference type="ARBA" id="ARBA00022679"/>
    </source>
</evidence>
<protein>
    <recommendedName>
        <fullName evidence="3">HECT-type E3 ubiquitin transferase</fullName>
        <ecNumber evidence="3">2.3.2.26</ecNumber>
    </recommendedName>
</protein>
<dbReference type="Proteomes" id="UP001107558">
    <property type="component" value="Chromosome 3"/>
</dbReference>
<dbReference type="GO" id="GO:0005737">
    <property type="term" value="C:cytoplasm"/>
    <property type="evidence" value="ECO:0007669"/>
    <property type="project" value="TreeGrafter"/>
</dbReference>
<dbReference type="GO" id="GO:0000209">
    <property type="term" value="P:protein polyubiquitination"/>
    <property type="evidence" value="ECO:0007669"/>
    <property type="project" value="TreeGrafter"/>
</dbReference>